<dbReference type="EMBL" id="CAJVQA010000327">
    <property type="protein sequence ID" value="CAG8468832.1"/>
    <property type="molecule type" value="Genomic_DNA"/>
</dbReference>
<protein>
    <submittedName>
        <fullName evidence="1">19339_t:CDS:1</fullName>
    </submittedName>
</protein>
<dbReference type="AlphaFoldDB" id="A0A9N8Z0X6"/>
<reference evidence="1" key="1">
    <citation type="submission" date="2021-06" db="EMBL/GenBank/DDBJ databases">
        <authorList>
            <person name="Kallberg Y."/>
            <person name="Tangrot J."/>
            <person name="Rosling A."/>
        </authorList>
    </citation>
    <scope>NUCLEOTIDE SEQUENCE</scope>
    <source>
        <strain evidence="1">FL966</strain>
    </source>
</reference>
<accession>A0A9N8Z0X6</accession>
<proteinExistence type="predicted"/>
<name>A0A9N8Z0X6_9GLOM</name>
<evidence type="ECO:0000313" key="2">
    <source>
        <dbReference type="Proteomes" id="UP000789759"/>
    </source>
</evidence>
<comment type="caution">
    <text evidence="1">The sequence shown here is derived from an EMBL/GenBank/DDBJ whole genome shotgun (WGS) entry which is preliminary data.</text>
</comment>
<sequence>MFQQNTQFICSICLKNISTFRNVTDNFKDKIDNCPDKEYYKDLKSGIDKLYYNCYMKIVDSYRFQKSTINRINKSDIFDNSMEVSRSNTSTNLIDINNLIKSKLIKAQKEELIQNNLTEIDQIKNIKINKINNMILFDKENFNQLIKLII</sequence>
<evidence type="ECO:0000313" key="1">
    <source>
        <dbReference type="EMBL" id="CAG8468832.1"/>
    </source>
</evidence>
<keyword evidence="2" id="KW-1185">Reference proteome</keyword>
<dbReference type="OrthoDB" id="2438869at2759"/>
<dbReference type="Proteomes" id="UP000789759">
    <property type="component" value="Unassembled WGS sequence"/>
</dbReference>
<organism evidence="1 2">
    <name type="scientific">Cetraspora pellucida</name>
    <dbReference type="NCBI Taxonomy" id="1433469"/>
    <lineage>
        <taxon>Eukaryota</taxon>
        <taxon>Fungi</taxon>
        <taxon>Fungi incertae sedis</taxon>
        <taxon>Mucoromycota</taxon>
        <taxon>Glomeromycotina</taxon>
        <taxon>Glomeromycetes</taxon>
        <taxon>Diversisporales</taxon>
        <taxon>Gigasporaceae</taxon>
        <taxon>Cetraspora</taxon>
    </lineage>
</organism>
<gene>
    <name evidence="1" type="ORF">CPELLU_LOCUS972</name>
</gene>